<feature type="transmembrane region" description="Helical" evidence="10">
    <location>
        <begin position="336"/>
        <end position="360"/>
    </location>
</feature>
<dbReference type="FunFam" id="1.20.1250.20:FF:000002">
    <property type="entry name" value="Sugar transport protein 13"/>
    <property type="match status" value="1"/>
</dbReference>
<dbReference type="GO" id="GO:0015293">
    <property type="term" value="F:symporter activity"/>
    <property type="evidence" value="ECO:0007669"/>
    <property type="project" value="UniProtKB-KW"/>
</dbReference>
<feature type="transmembrane region" description="Helical" evidence="10">
    <location>
        <begin position="444"/>
        <end position="466"/>
    </location>
</feature>
<feature type="transmembrane region" description="Helical" evidence="10">
    <location>
        <begin position="473"/>
        <end position="492"/>
    </location>
</feature>
<feature type="transmembrane region" description="Helical" evidence="10">
    <location>
        <begin position="133"/>
        <end position="152"/>
    </location>
</feature>
<comment type="similarity">
    <text evidence="2 9">Belongs to the major facilitator superfamily. Sugar transporter (TC 2.A.1.1) family.</text>
</comment>
<feature type="transmembrane region" description="Helical" evidence="10">
    <location>
        <begin position="403"/>
        <end position="424"/>
    </location>
</feature>
<evidence type="ECO:0000256" key="8">
    <source>
        <dbReference type="ARBA" id="ARBA00023136"/>
    </source>
</evidence>
<keyword evidence="13" id="KW-1185">Reference proteome</keyword>
<feature type="transmembrane region" description="Helical" evidence="10">
    <location>
        <begin position="302"/>
        <end position="324"/>
    </location>
</feature>
<dbReference type="PROSITE" id="PS50850">
    <property type="entry name" value="MFS"/>
    <property type="match status" value="1"/>
</dbReference>
<evidence type="ECO:0000256" key="2">
    <source>
        <dbReference type="ARBA" id="ARBA00010992"/>
    </source>
</evidence>
<evidence type="ECO:0000313" key="12">
    <source>
        <dbReference type="EMBL" id="KAK9827591.1"/>
    </source>
</evidence>
<keyword evidence="8 10" id="KW-0472">Membrane</keyword>
<evidence type="ECO:0000259" key="11">
    <source>
        <dbReference type="PROSITE" id="PS50850"/>
    </source>
</evidence>
<dbReference type="InterPro" id="IPR044778">
    <property type="entry name" value="MFS_STP/MST-like_plant"/>
</dbReference>
<dbReference type="SUPFAM" id="SSF103473">
    <property type="entry name" value="MFS general substrate transporter"/>
    <property type="match status" value="1"/>
</dbReference>
<accession>A0AAW1R1R7</accession>
<dbReference type="InterPro" id="IPR020846">
    <property type="entry name" value="MFS_dom"/>
</dbReference>
<dbReference type="GO" id="GO:0015145">
    <property type="term" value="F:monosaccharide transmembrane transporter activity"/>
    <property type="evidence" value="ECO:0007669"/>
    <property type="project" value="InterPro"/>
</dbReference>
<feature type="transmembrane region" description="Helical" evidence="10">
    <location>
        <begin position="36"/>
        <end position="54"/>
    </location>
</feature>
<dbReference type="GO" id="GO:0016020">
    <property type="term" value="C:membrane"/>
    <property type="evidence" value="ECO:0007669"/>
    <property type="project" value="UniProtKB-SubCell"/>
</dbReference>
<evidence type="ECO:0000256" key="10">
    <source>
        <dbReference type="SAM" id="Phobius"/>
    </source>
</evidence>
<reference evidence="12 13" key="1">
    <citation type="journal article" date="2024" name="Nat. Commun.">
        <title>Phylogenomics reveals the evolutionary origins of lichenization in chlorophyte algae.</title>
        <authorList>
            <person name="Puginier C."/>
            <person name="Libourel C."/>
            <person name="Otte J."/>
            <person name="Skaloud P."/>
            <person name="Haon M."/>
            <person name="Grisel S."/>
            <person name="Petersen M."/>
            <person name="Berrin J.G."/>
            <person name="Delaux P.M."/>
            <person name="Dal Grande F."/>
            <person name="Keller J."/>
        </authorList>
    </citation>
    <scope>NUCLEOTIDE SEQUENCE [LARGE SCALE GENOMIC DNA]</scope>
    <source>
        <strain evidence="12 13">SAG 245.80</strain>
    </source>
</reference>
<dbReference type="InterPro" id="IPR045262">
    <property type="entry name" value="STP/PLT_plant"/>
</dbReference>
<dbReference type="CDD" id="cd17361">
    <property type="entry name" value="MFS_STP"/>
    <property type="match status" value="1"/>
</dbReference>
<feature type="transmembrane region" description="Helical" evidence="10">
    <location>
        <begin position="100"/>
        <end position="121"/>
    </location>
</feature>
<feature type="transmembrane region" description="Helical" evidence="10">
    <location>
        <begin position="192"/>
        <end position="209"/>
    </location>
</feature>
<proteinExistence type="inferred from homology"/>
<gene>
    <name evidence="12" type="ORF">WJX81_001828</name>
</gene>
<feature type="transmembrane region" description="Helical" evidence="10">
    <location>
        <begin position="221"/>
        <end position="240"/>
    </location>
</feature>
<dbReference type="InterPro" id="IPR003663">
    <property type="entry name" value="Sugar/inositol_transpt"/>
</dbReference>
<evidence type="ECO:0000256" key="4">
    <source>
        <dbReference type="ARBA" id="ARBA00022597"/>
    </source>
</evidence>
<dbReference type="InterPro" id="IPR036259">
    <property type="entry name" value="MFS_trans_sf"/>
</dbReference>
<feature type="transmembrane region" description="Helical" evidence="10">
    <location>
        <begin position="366"/>
        <end position="391"/>
    </location>
</feature>
<dbReference type="EMBL" id="JALJOU010000057">
    <property type="protein sequence ID" value="KAK9827591.1"/>
    <property type="molecule type" value="Genomic_DNA"/>
</dbReference>
<organism evidence="12 13">
    <name type="scientific">Elliptochloris bilobata</name>
    <dbReference type="NCBI Taxonomy" id="381761"/>
    <lineage>
        <taxon>Eukaryota</taxon>
        <taxon>Viridiplantae</taxon>
        <taxon>Chlorophyta</taxon>
        <taxon>core chlorophytes</taxon>
        <taxon>Trebouxiophyceae</taxon>
        <taxon>Trebouxiophyceae incertae sedis</taxon>
        <taxon>Elliptochloris clade</taxon>
        <taxon>Elliptochloris</taxon>
    </lineage>
</organism>
<keyword evidence="7 10" id="KW-1133">Transmembrane helix</keyword>
<name>A0AAW1R1R7_9CHLO</name>
<evidence type="ECO:0000256" key="7">
    <source>
        <dbReference type="ARBA" id="ARBA00022989"/>
    </source>
</evidence>
<evidence type="ECO:0000256" key="1">
    <source>
        <dbReference type="ARBA" id="ARBA00004141"/>
    </source>
</evidence>
<dbReference type="AlphaFoldDB" id="A0AAW1R1R7"/>
<dbReference type="Pfam" id="PF00083">
    <property type="entry name" value="Sugar_tr"/>
    <property type="match status" value="1"/>
</dbReference>
<dbReference type="PANTHER" id="PTHR23500">
    <property type="entry name" value="SOLUTE CARRIER FAMILY 2, FACILITATED GLUCOSE TRANSPORTER"/>
    <property type="match status" value="1"/>
</dbReference>
<dbReference type="NCBIfam" id="TIGR00879">
    <property type="entry name" value="SP"/>
    <property type="match status" value="1"/>
</dbReference>
<evidence type="ECO:0000256" key="5">
    <source>
        <dbReference type="ARBA" id="ARBA00022692"/>
    </source>
</evidence>
<keyword evidence="4" id="KW-0762">Sugar transport</keyword>
<evidence type="ECO:0000256" key="6">
    <source>
        <dbReference type="ARBA" id="ARBA00022847"/>
    </source>
</evidence>
<dbReference type="InterPro" id="IPR005828">
    <property type="entry name" value="MFS_sugar_transport-like"/>
</dbReference>
<comment type="subcellular location">
    <subcellularLocation>
        <location evidence="1">Membrane</location>
        <topology evidence="1">Multi-pass membrane protein</topology>
    </subcellularLocation>
</comment>
<evidence type="ECO:0000256" key="9">
    <source>
        <dbReference type="RuleBase" id="RU003346"/>
    </source>
</evidence>
<dbReference type="Proteomes" id="UP001445335">
    <property type="component" value="Unassembled WGS sequence"/>
</dbReference>
<comment type="caution">
    <text evidence="12">The sequence shown here is derived from an EMBL/GenBank/DDBJ whole genome shotgun (WGS) entry which is preliminary data.</text>
</comment>
<feature type="domain" description="Major facilitator superfamily (MFS) profile" evidence="11">
    <location>
        <begin position="43"/>
        <end position="496"/>
    </location>
</feature>
<keyword evidence="5 10" id="KW-0812">Transmembrane</keyword>
<dbReference type="Gene3D" id="1.20.1250.20">
    <property type="entry name" value="MFS general substrate transporter like domains"/>
    <property type="match status" value="1"/>
</dbReference>
<dbReference type="PANTHER" id="PTHR23500:SF357">
    <property type="entry name" value="IP12678P"/>
    <property type="match status" value="1"/>
</dbReference>
<sequence>MSTESSLTSAHTRQIGGLAVNALGNAEILQYPKYRLNLYLVTICFVASSGGLLFGHDIGVTGGVTTSNDFLALFFPDVHHHVAVEQGAADSAYCKYNNQLLQLFTSSLFIAGLLAGLVATVPTRHLGRRATMLIAGAAFLLGAGLTAGAQNLPMLVCGRVSLGVGVGFANQAVPLYLSEIAPPLMRGFLNQLFQLATTVGILAAQLINYGTLRIPDWGWRLSLAGAAAPALLLFLGSLALPDTPNSLLERGHEEEAHRVLARVRGTQDVGLEFSDIKLAGQYARQVKHPWRNIFRPQYRPELVMAIMIPFFQQVTGINSVMFYAPVLFKTLGSDDAASLLNTVIVGVVMVLATLIAVLFADRWGRHALFLSGGITMVVAEVVVAALIAVEFRGATGDAAMPKAAAVGVLFFMCLFVSGFAWSWGPLGWLVPSEIQPLETRSAGQGIAVAVNFFFTFAMGQAFLSMLCGMQWGIFLLFAVFCVIMTVFVWVFLPETKGVPIEEMRLLWRQHPEWRRILGKELGAIAAVALPTKGASGINGASGVKANAVEEPQEANGHEGYGKVWKAAV</sequence>
<evidence type="ECO:0000256" key="3">
    <source>
        <dbReference type="ARBA" id="ARBA00022448"/>
    </source>
</evidence>
<protein>
    <recommendedName>
        <fullName evidence="11">Major facilitator superfamily (MFS) profile domain-containing protein</fullName>
    </recommendedName>
</protein>
<dbReference type="PRINTS" id="PR00171">
    <property type="entry name" value="SUGRTRNSPORT"/>
</dbReference>
<keyword evidence="6" id="KW-0769">Symport</keyword>
<evidence type="ECO:0000313" key="13">
    <source>
        <dbReference type="Proteomes" id="UP001445335"/>
    </source>
</evidence>
<keyword evidence="3 9" id="KW-0813">Transport</keyword>